<feature type="binding site" evidence="3">
    <location>
        <position position="336"/>
    </location>
    <ligand>
        <name>CTP</name>
        <dbReference type="ChEBI" id="CHEBI:37563"/>
    </ligand>
</feature>
<dbReference type="InterPro" id="IPR005252">
    <property type="entry name" value="CoaBC"/>
</dbReference>
<comment type="caution">
    <text evidence="7">The sequence shown here is derived from an EMBL/GenBank/DDBJ whole genome shotgun (WGS) entry which is preliminary data.</text>
</comment>
<accession>A0A480APL1</accession>
<comment type="catalytic activity">
    <reaction evidence="3 4">
        <text>(R)-4'-phosphopantothenate + L-cysteine + CTP = N-[(R)-4-phosphopantothenoyl]-L-cysteine + CMP + diphosphate + H(+)</text>
        <dbReference type="Rhea" id="RHEA:19397"/>
        <dbReference type="ChEBI" id="CHEBI:10986"/>
        <dbReference type="ChEBI" id="CHEBI:15378"/>
        <dbReference type="ChEBI" id="CHEBI:33019"/>
        <dbReference type="ChEBI" id="CHEBI:35235"/>
        <dbReference type="ChEBI" id="CHEBI:37563"/>
        <dbReference type="ChEBI" id="CHEBI:59458"/>
        <dbReference type="ChEBI" id="CHEBI:60377"/>
        <dbReference type="EC" id="6.3.2.5"/>
    </reaction>
</comment>
<feature type="binding site" evidence="3">
    <location>
        <position position="354"/>
    </location>
    <ligand>
        <name>CTP</name>
        <dbReference type="ChEBI" id="CHEBI:37563"/>
    </ligand>
</feature>
<dbReference type="PANTHER" id="PTHR14359:SF6">
    <property type="entry name" value="PHOSPHOPANTOTHENOYLCYSTEINE DECARBOXYLASE"/>
    <property type="match status" value="1"/>
</dbReference>
<keyword evidence="1 3" id="KW-0210">Decarboxylase</keyword>
<feature type="binding site" evidence="3">
    <location>
        <begin position="318"/>
        <end position="321"/>
    </location>
    <ligand>
        <name>CTP</name>
        <dbReference type="ChEBI" id="CHEBI:37563"/>
    </ligand>
</feature>
<dbReference type="SUPFAM" id="SSF102645">
    <property type="entry name" value="CoaB-like"/>
    <property type="match status" value="1"/>
</dbReference>
<dbReference type="GO" id="GO:0015941">
    <property type="term" value="P:pantothenate catabolic process"/>
    <property type="evidence" value="ECO:0007669"/>
    <property type="project" value="InterPro"/>
</dbReference>
<dbReference type="AlphaFoldDB" id="A0A480APL1"/>
<organism evidence="7 8">
    <name type="scientific">Pseudaquabacterium pictum</name>
    <dbReference type="NCBI Taxonomy" id="2315236"/>
    <lineage>
        <taxon>Bacteria</taxon>
        <taxon>Pseudomonadati</taxon>
        <taxon>Pseudomonadota</taxon>
        <taxon>Betaproteobacteria</taxon>
        <taxon>Burkholderiales</taxon>
        <taxon>Sphaerotilaceae</taxon>
        <taxon>Pseudaquabacterium</taxon>
    </lineage>
</organism>
<gene>
    <name evidence="3 7" type="primary">coaBC</name>
    <name evidence="7" type="ORF">AQPW35_06960</name>
</gene>
<dbReference type="GO" id="GO:0046872">
    <property type="term" value="F:metal ion binding"/>
    <property type="evidence" value="ECO:0007669"/>
    <property type="project" value="UniProtKB-KW"/>
</dbReference>
<keyword evidence="3" id="KW-0479">Metal-binding</keyword>
<dbReference type="PANTHER" id="PTHR14359">
    <property type="entry name" value="HOMO-OLIGOMERIC FLAVIN CONTAINING CYS DECARBOXYLASE FAMILY"/>
    <property type="match status" value="1"/>
</dbReference>
<evidence type="ECO:0000313" key="7">
    <source>
        <dbReference type="EMBL" id="GCL61615.1"/>
    </source>
</evidence>
<dbReference type="GO" id="GO:0010181">
    <property type="term" value="F:FMN binding"/>
    <property type="evidence" value="ECO:0007669"/>
    <property type="project" value="UniProtKB-UniRule"/>
</dbReference>
<evidence type="ECO:0000259" key="6">
    <source>
        <dbReference type="Pfam" id="PF04127"/>
    </source>
</evidence>
<keyword evidence="3 4" id="KW-0436">Ligase</keyword>
<protein>
    <recommendedName>
        <fullName evidence="3">Coenzyme A biosynthesis bifunctional protein CoaBC</fullName>
    </recommendedName>
    <alternativeName>
        <fullName evidence="3">DNA/pantothenate metabolism flavoprotein</fullName>
    </alternativeName>
    <alternativeName>
        <fullName evidence="3">Phosphopantothenoylcysteine synthetase/decarboxylase</fullName>
        <shortName evidence="3">PPCS-PPCDC</shortName>
    </alternativeName>
    <domain>
        <recommendedName>
            <fullName evidence="3">Phosphopantothenoylcysteine decarboxylase</fullName>
            <shortName evidence="3">PPC decarboxylase</shortName>
            <shortName evidence="3">PPC-DC</shortName>
            <ecNumber evidence="3">4.1.1.36</ecNumber>
        </recommendedName>
        <alternativeName>
            <fullName evidence="3">CoaC</fullName>
        </alternativeName>
    </domain>
    <domain>
        <recommendedName>
            <fullName evidence="3">Phosphopantothenate--cysteine ligase</fullName>
            <ecNumber evidence="3">6.3.2.5</ecNumber>
        </recommendedName>
        <alternativeName>
            <fullName evidence="3">CoaB</fullName>
        </alternativeName>
        <alternativeName>
            <fullName evidence="3">Phosphopantothenoylcysteine synthetase</fullName>
            <shortName evidence="3">PPC synthetase</shortName>
            <shortName evidence="3">PPC-S</shortName>
        </alternativeName>
    </domain>
</protein>
<dbReference type="InterPro" id="IPR003382">
    <property type="entry name" value="Flavoprotein"/>
</dbReference>
<feature type="region of interest" description="Phosphopantothenoylcysteine decarboxylase" evidence="3">
    <location>
        <begin position="1"/>
        <end position="201"/>
    </location>
</feature>
<dbReference type="GO" id="GO:0015937">
    <property type="term" value="P:coenzyme A biosynthetic process"/>
    <property type="evidence" value="ECO:0007669"/>
    <property type="project" value="UniProtKB-UniRule"/>
</dbReference>
<dbReference type="GO" id="GO:0071513">
    <property type="term" value="C:phosphopantothenoylcysteine decarboxylase complex"/>
    <property type="evidence" value="ECO:0007669"/>
    <property type="project" value="TreeGrafter"/>
</dbReference>
<comment type="caution">
    <text evidence="3">Lacks conserved residue(s) required for the propagation of feature annotation.</text>
</comment>
<dbReference type="InterPro" id="IPR036551">
    <property type="entry name" value="Flavin_trans-like"/>
</dbReference>
<keyword evidence="3 4" id="KW-0288">FMN</keyword>
<keyword evidence="3" id="KW-0511">Multifunctional enzyme</keyword>
<evidence type="ECO:0000256" key="3">
    <source>
        <dbReference type="HAMAP-Rule" id="MF_02225"/>
    </source>
</evidence>
<dbReference type="HAMAP" id="MF_02225">
    <property type="entry name" value="CoaBC"/>
    <property type="match status" value="1"/>
</dbReference>
<keyword evidence="3" id="KW-0460">Magnesium</keyword>
<sequence length="410" mass="42664">MSIPVPHPALPLGGRHIVLGLSGGIACYKSAELVRALTQAGASVQVVMTEAACQFITPVTMQALSGQPVVLSQWDAREPNNMAHINLSREADAILVAPASADFIAQLVQGRANDLLALLCLARPIASCPLLLAPAMNREMWDHPATRRNCAQVVADGATLLGPGSGSQACGETGDGRMLEAAELCEDLIAFFQPKLLAGRRVLITAGPTFEAIDPVRGITNLSSGKMGFAIARAAREAGAEVTLVAGPVHLPTPRGVRRIDVQSAQQMHDAVLPLAAQHGVFIATAAVADWRPAAAAGEKIKKDGSGQVPAIGFTENPDILAAVARLPGGPYCVGFAAESHDLARHAREKRLRKGVPLIVGNVGPATFGKDDNTLLLVDADGERALPTADKLTLARALVADIAQRLGTAA</sequence>
<comment type="cofactor">
    <cofactor evidence="3">
        <name>FMN</name>
        <dbReference type="ChEBI" id="CHEBI:58210"/>
    </cofactor>
    <text evidence="3">Binds 1 FMN per subunit.</text>
</comment>
<comment type="pathway">
    <text evidence="3 4">Cofactor biosynthesis; coenzyme A biosynthesis; CoA from (R)-pantothenate: step 2/5.</text>
</comment>
<dbReference type="EC" id="6.3.2.5" evidence="3"/>
<dbReference type="Proteomes" id="UP000301751">
    <property type="component" value="Unassembled WGS sequence"/>
</dbReference>
<evidence type="ECO:0000256" key="2">
    <source>
        <dbReference type="ARBA" id="ARBA00023239"/>
    </source>
</evidence>
<feature type="binding site" evidence="3">
    <location>
        <position position="300"/>
    </location>
    <ligand>
        <name>CTP</name>
        <dbReference type="ChEBI" id="CHEBI:37563"/>
    </ligand>
</feature>
<dbReference type="OrthoDB" id="9802554at2"/>
<dbReference type="InterPro" id="IPR007085">
    <property type="entry name" value="DNA/pantothenate-metab_flavo_C"/>
</dbReference>
<reference evidence="8" key="1">
    <citation type="submission" date="2019-03" db="EMBL/GenBank/DDBJ databases">
        <title>Aquabacterium pictum sp.nov., the first bacteriochlorophyll a-containing freshwater bacterium in the genus Aquabacterium of the class Betaproteobacteria.</title>
        <authorList>
            <person name="Hirose S."/>
            <person name="Tank M."/>
            <person name="Hara E."/>
            <person name="Tamaki H."/>
            <person name="Takaichi S."/>
            <person name="Haruta S."/>
            <person name="Hanada S."/>
        </authorList>
    </citation>
    <scope>NUCLEOTIDE SEQUENCE [LARGE SCALE GENOMIC DNA]</scope>
    <source>
        <strain evidence="8">W35</strain>
    </source>
</reference>
<comment type="cofactor">
    <cofactor evidence="3">
        <name>Mg(2+)</name>
        <dbReference type="ChEBI" id="CHEBI:18420"/>
    </cofactor>
</comment>
<dbReference type="NCBIfam" id="TIGR00521">
    <property type="entry name" value="coaBC_dfp"/>
    <property type="match status" value="1"/>
</dbReference>
<dbReference type="GO" id="GO:0004632">
    <property type="term" value="F:phosphopantothenate--cysteine ligase activity"/>
    <property type="evidence" value="ECO:0007669"/>
    <property type="project" value="UniProtKB-UniRule"/>
</dbReference>
<comment type="pathway">
    <text evidence="3 4">Cofactor biosynthesis; coenzyme A biosynthesis; CoA from (R)-pantothenate: step 3/5.</text>
</comment>
<keyword evidence="2 3" id="KW-0456">Lyase</keyword>
<feature type="binding site" evidence="3">
    <location>
        <position position="350"/>
    </location>
    <ligand>
        <name>CTP</name>
        <dbReference type="ChEBI" id="CHEBI:37563"/>
    </ligand>
</feature>
<comment type="function">
    <text evidence="3">Catalyzes two sequential steps in the biosynthesis of coenzyme A. In the first step cysteine is conjugated to 4'-phosphopantothenate to form 4-phosphopantothenoylcysteine. In the second step the latter compound is decarboxylated to form 4'-phosphopantotheine.</text>
</comment>
<dbReference type="Pfam" id="PF02441">
    <property type="entry name" value="Flavoprotein"/>
    <property type="match status" value="1"/>
</dbReference>
<dbReference type="Pfam" id="PF04127">
    <property type="entry name" value="DFP"/>
    <property type="match status" value="1"/>
</dbReference>
<proteinExistence type="inferred from homology"/>
<comment type="function">
    <text evidence="4">Catalyzes two steps in the biosynthesis of coenzyme A. In the first step cysteine is conjugated to 4'-phosphopantothenate to form 4-phosphopantothenoylcysteine, in the latter compound is decarboxylated to form 4'-phosphopantotheine.</text>
</comment>
<dbReference type="Gene3D" id="3.40.50.1950">
    <property type="entry name" value="Flavin prenyltransferase-like"/>
    <property type="match status" value="1"/>
</dbReference>
<dbReference type="InterPro" id="IPR035929">
    <property type="entry name" value="CoaB-like_sf"/>
</dbReference>
<dbReference type="EMBL" id="BJCL01000001">
    <property type="protein sequence ID" value="GCL61615.1"/>
    <property type="molecule type" value="Genomic_DNA"/>
</dbReference>
<dbReference type="RefSeq" id="WP_137731345.1">
    <property type="nucleotide sequence ID" value="NZ_BJCL01000001.1"/>
</dbReference>
<feature type="domain" description="DNA/pantothenate metabolism flavoprotein C-terminal" evidence="6">
    <location>
        <begin position="197"/>
        <end position="404"/>
    </location>
</feature>
<evidence type="ECO:0000256" key="1">
    <source>
        <dbReference type="ARBA" id="ARBA00022793"/>
    </source>
</evidence>
<dbReference type="SUPFAM" id="SSF52507">
    <property type="entry name" value="Homo-oligomeric flavin-containing Cys decarboxylases, HFCD"/>
    <property type="match status" value="1"/>
</dbReference>
<dbReference type="Gene3D" id="3.40.50.10300">
    <property type="entry name" value="CoaB-like"/>
    <property type="match status" value="1"/>
</dbReference>
<dbReference type="UniPathway" id="UPA00241">
    <property type="reaction ID" value="UER00353"/>
</dbReference>
<dbReference type="EC" id="4.1.1.36" evidence="3"/>
<feature type="active site" description="Proton donor" evidence="3">
    <location>
        <position position="170"/>
    </location>
</feature>
<comment type="similarity">
    <text evidence="3 4">In the N-terminal section; belongs to the HFCD (homo-oligomeric flavin containing Cys decarboxylase) superfamily.</text>
</comment>
<dbReference type="GO" id="GO:0004633">
    <property type="term" value="F:phosphopantothenoylcysteine decarboxylase activity"/>
    <property type="evidence" value="ECO:0007669"/>
    <property type="project" value="UniProtKB-UniRule"/>
</dbReference>
<evidence type="ECO:0000313" key="8">
    <source>
        <dbReference type="Proteomes" id="UP000301751"/>
    </source>
</evidence>
<feature type="domain" description="Flavoprotein" evidence="5">
    <location>
        <begin position="16"/>
        <end position="185"/>
    </location>
</feature>
<comment type="catalytic activity">
    <reaction evidence="3 4">
        <text>N-[(R)-4-phosphopantothenoyl]-L-cysteine + H(+) = (R)-4'-phosphopantetheine + CO2</text>
        <dbReference type="Rhea" id="RHEA:16793"/>
        <dbReference type="ChEBI" id="CHEBI:15378"/>
        <dbReference type="ChEBI" id="CHEBI:16526"/>
        <dbReference type="ChEBI" id="CHEBI:59458"/>
        <dbReference type="ChEBI" id="CHEBI:61723"/>
        <dbReference type="EC" id="4.1.1.36"/>
    </reaction>
</comment>
<feature type="binding site" evidence="3">
    <location>
        <position position="290"/>
    </location>
    <ligand>
        <name>CTP</name>
        <dbReference type="ChEBI" id="CHEBI:37563"/>
    </ligand>
</feature>
<evidence type="ECO:0000259" key="5">
    <source>
        <dbReference type="Pfam" id="PF02441"/>
    </source>
</evidence>
<keyword evidence="3 4" id="KW-0285">Flavoprotein</keyword>
<name>A0A480APL1_9BURK</name>
<keyword evidence="8" id="KW-1185">Reference proteome</keyword>
<comment type="similarity">
    <text evidence="3 4">In the C-terminal section; belongs to the PPC synthetase family.</text>
</comment>
<feature type="region of interest" description="Phosphopantothenate--cysteine ligase" evidence="3">
    <location>
        <begin position="202"/>
        <end position="410"/>
    </location>
</feature>
<evidence type="ECO:0000256" key="4">
    <source>
        <dbReference type="RuleBase" id="RU364078"/>
    </source>
</evidence>